<gene>
    <name evidence="1" type="ORF">M23134_01582</name>
</gene>
<proteinExistence type="predicted"/>
<evidence type="ECO:0000313" key="2">
    <source>
        <dbReference type="Proteomes" id="UP000004095"/>
    </source>
</evidence>
<dbReference type="Proteomes" id="UP000004095">
    <property type="component" value="Unassembled WGS sequence"/>
</dbReference>
<comment type="caution">
    <text evidence="1">The sequence shown here is derived from an EMBL/GenBank/DDBJ whole genome shotgun (WGS) entry which is preliminary data.</text>
</comment>
<name>A1ZTK0_MICM2</name>
<evidence type="ECO:0000313" key="1">
    <source>
        <dbReference type="EMBL" id="EAY26260.1"/>
    </source>
</evidence>
<organism evidence="1 2">
    <name type="scientific">Microscilla marina ATCC 23134</name>
    <dbReference type="NCBI Taxonomy" id="313606"/>
    <lineage>
        <taxon>Bacteria</taxon>
        <taxon>Pseudomonadati</taxon>
        <taxon>Bacteroidota</taxon>
        <taxon>Cytophagia</taxon>
        <taxon>Cytophagales</taxon>
        <taxon>Microscillaceae</taxon>
        <taxon>Microscilla</taxon>
    </lineage>
</organism>
<accession>A1ZTK0</accession>
<dbReference type="EMBL" id="AAWS01000036">
    <property type="protein sequence ID" value="EAY26260.1"/>
    <property type="molecule type" value="Genomic_DNA"/>
</dbReference>
<dbReference type="RefSeq" id="WP_002701258.1">
    <property type="nucleotide sequence ID" value="NZ_AAWS01000036.1"/>
</dbReference>
<sequence>MKYLTNRFQHPKQDYFQASFMVEFVVDKKGKVTAPRIKGKPKEKLTKAETRLEYV</sequence>
<protein>
    <submittedName>
        <fullName evidence="1">Uncharacterized protein</fullName>
    </submittedName>
</protein>
<reference evidence="1 2" key="1">
    <citation type="submission" date="2007-01" db="EMBL/GenBank/DDBJ databases">
        <authorList>
            <person name="Haygood M."/>
            <person name="Podell S."/>
            <person name="Anderson C."/>
            <person name="Hopkinson B."/>
            <person name="Roe K."/>
            <person name="Barbeau K."/>
            <person name="Gaasterland T."/>
            <person name="Ferriera S."/>
            <person name="Johnson J."/>
            <person name="Kravitz S."/>
            <person name="Beeson K."/>
            <person name="Sutton G."/>
            <person name="Rogers Y.-H."/>
            <person name="Friedman R."/>
            <person name="Frazier M."/>
            <person name="Venter J.C."/>
        </authorList>
    </citation>
    <scope>NUCLEOTIDE SEQUENCE [LARGE SCALE GENOMIC DNA]</scope>
    <source>
        <strain evidence="1 2">ATCC 23134</strain>
    </source>
</reference>
<dbReference type="AlphaFoldDB" id="A1ZTK0"/>
<keyword evidence="2" id="KW-1185">Reference proteome</keyword>